<reference evidence="2" key="1">
    <citation type="journal article" date="2022" name="bioRxiv">
        <title>Sequencing and chromosome-scale assembly of the giantPleurodeles waltlgenome.</title>
        <authorList>
            <person name="Brown T."/>
            <person name="Elewa A."/>
            <person name="Iarovenko S."/>
            <person name="Subramanian E."/>
            <person name="Araus A.J."/>
            <person name="Petzold A."/>
            <person name="Susuki M."/>
            <person name="Suzuki K.-i.T."/>
            <person name="Hayashi T."/>
            <person name="Toyoda A."/>
            <person name="Oliveira C."/>
            <person name="Osipova E."/>
            <person name="Leigh N.D."/>
            <person name="Simon A."/>
            <person name="Yun M.H."/>
        </authorList>
    </citation>
    <scope>NUCLEOTIDE SEQUENCE</scope>
    <source>
        <strain evidence="2">20211129_DDA</strain>
        <tissue evidence="2">Liver</tissue>
    </source>
</reference>
<comment type="caution">
    <text evidence="2">The sequence shown here is derived from an EMBL/GenBank/DDBJ whole genome shotgun (WGS) entry which is preliminary data.</text>
</comment>
<dbReference type="AlphaFoldDB" id="A0AAV7WJP7"/>
<proteinExistence type="predicted"/>
<evidence type="ECO:0000313" key="3">
    <source>
        <dbReference type="Proteomes" id="UP001066276"/>
    </source>
</evidence>
<sequence>MPHGRVRREQTTGERGVSGGGHGTRSSAKARGPPTAIPREAEPQKRVQGPLVRIGCARTLATSNNKRAADNWGDT</sequence>
<evidence type="ECO:0000313" key="2">
    <source>
        <dbReference type="EMBL" id="KAJ1212244.1"/>
    </source>
</evidence>
<dbReference type="EMBL" id="JANPWB010000002">
    <property type="protein sequence ID" value="KAJ1212244.1"/>
    <property type="molecule type" value="Genomic_DNA"/>
</dbReference>
<evidence type="ECO:0000256" key="1">
    <source>
        <dbReference type="SAM" id="MobiDB-lite"/>
    </source>
</evidence>
<keyword evidence="3" id="KW-1185">Reference proteome</keyword>
<accession>A0AAV7WJP7</accession>
<name>A0AAV7WJP7_PLEWA</name>
<dbReference type="Proteomes" id="UP001066276">
    <property type="component" value="Chromosome 1_2"/>
</dbReference>
<gene>
    <name evidence="2" type="ORF">NDU88_007551</name>
</gene>
<organism evidence="2 3">
    <name type="scientific">Pleurodeles waltl</name>
    <name type="common">Iberian ribbed newt</name>
    <dbReference type="NCBI Taxonomy" id="8319"/>
    <lineage>
        <taxon>Eukaryota</taxon>
        <taxon>Metazoa</taxon>
        <taxon>Chordata</taxon>
        <taxon>Craniata</taxon>
        <taxon>Vertebrata</taxon>
        <taxon>Euteleostomi</taxon>
        <taxon>Amphibia</taxon>
        <taxon>Batrachia</taxon>
        <taxon>Caudata</taxon>
        <taxon>Salamandroidea</taxon>
        <taxon>Salamandridae</taxon>
        <taxon>Pleurodelinae</taxon>
        <taxon>Pleurodeles</taxon>
    </lineage>
</organism>
<protein>
    <submittedName>
        <fullName evidence="2">Uncharacterized protein</fullName>
    </submittedName>
</protein>
<feature type="region of interest" description="Disordered" evidence="1">
    <location>
        <begin position="1"/>
        <end position="52"/>
    </location>
</feature>